<dbReference type="PROSITE" id="PS51257">
    <property type="entry name" value="PROKAR_LIPOPROTEIN"/>
    <property type="match status" value="1"/>
</dbReference>
<organism evidence="2 3">
    <name type="scientific">Marivirga lumbricoides</name>
    <dbReference type="NCBI Taxonomy" id="1046115"/>
    <lineage>
        <taxon>Bacteria</taxon>
        <taxon>Pseudomonadati</taxon>
        <taxon>Bacteroidota</taxon>
        <taxon>Cytophagia</taxon>
        <taxon>Cytophagales</taxon>
        <taxon>Marivirgaceae</taxon>
        <taxon>Marivirga</taxon>
    </lineage>
</organism>
<evidence type="ECO:0000313" key="3">
    <source>
        <dbReference type="Proteomes" id="UP000636010"/>
    </source>
</evidence>
<protein>
    <recommendedName>
        <fullName evidence="1">DUF4296 domain-containing protein</fullName>
    </recommendedName>
</protein>
<dbReference type="InterPro" id="IPR025381">
    <property type="entry name" value="DUF4296"/>
</dbReference>
<dbReference type="RefSeq" id="WP_188465776.1">
    <property type="nucleotide sequence ID" value="NZ_BAABHU010000011.1"/>
</dbReference>
<name>A0ABQ1MRR3_9BACT</name>
<keyword evidence="3" id="KW-1185">Reference proteome</keyword>
<dbReference type="Proteomes" id="UP000636010">
    <property type="component" value="Unassembled WGS sequence"/>
</dbReference>
<dbReference type="Pfam" id="PF14129">
    <property type="entry name" value="DUF4296"/>
    <property type="match status" value="1"/>
</dbReference>
<dbReference type="EMBL" id="BMEC01000011">
    <property type="protein sequence ID" value="GGC45621.1"/>
    <property type="molecule type" value="Genomic_DNA"/>
</dbReference>
<feature type="domain" description="DUF4296" evidence="1">
    <location>
        <begin position="23"/>
        <end position="107"/>
    </location>
</feature>
<evidence type="ECO:0000313" key="2">
    <source>
        <dbReference type="EMBL" id="GGC45621.1"/>
    </source>
</evidence>
<accession>A0ABQ1MRR3</accession>
<proteinExistence type="predicted"/>
<gene>
    <name evidence="2" type="ORF">GCM10011506_34040</name>
</gene>
<reference evidence="3" key="1">
    <citation type="journal article" date="2019" name="Int. J. Syst. Evol. Microbiol.">
        <title>The Global Catalogue of Microorganisms (GCM) 10K type strain sequencing project: providing services to taxonomists for standard genome sequencing and annotation.</title>
        <authorList>
            <consortium name="The Broad Institute Genomics Platform"/>
            <consortium name="The Broad Institute Genome Sequencing Center for Infectious Disease"/>
            <person name="Wu L."/>
            <person name="Ma J."/>
        </authorList>
    </citation>
    <scope>NUCLEOTIDE SEQUENCE [LARGE SCALE GENOMIC DNA]</scope>
    <source>
        <strain evidence="3">CGMCC 1.10832</strain>
    </source>
</reference>
<evidence type="ECO:0000259" key="1">
    <source>
        <dbReference type="Pfam" id="PF14129"/>
    </source>
</evidence>
<sequence>MRKLTYLVAILIIVSCTQKNEIPKGILPPEKMANILSQIYEAEHKATNIGLKYDSQKVVLRHYELMILEQNSTTDSIYKESFTYYLEHPEKLETVYDIVIDSMSLREQVMDANREKANNKAK</sequence>
<comment type="caution">
    <text evidence="2">The sequence shown here is derived from an EMBL/GenBank/DDBJ whole genome shotgun (WGS) entry which is preliminary data.</text>
</comment>